<evidence type="ECO:0000313" key="4">
    <source>
        <dbReference type="WBParaSite" id="NBR_0000730501-mRNA-1"/>
    </source>
</evidence>
<dbReference type="AlphaFoldDB" id="A0A0N4XWM1"/>
<reference evidence="2 3" key="2">
    <citation type="submission" date="2018-11" db="EMBL/GenBank/DDBJ databases">
        <authorList>
            <consortium name="Pathogen Informatics"/>
        </authorList>
    </citation>
    <scope>NUCLEOTIDE SEQUENCE [LARGE SCALE GENOMIC DNA]</scope>
</reference>
<dbReference type="Proteomes" id="UP000271162">
    <property type="component" value="Unassembled WGS sequence"/>
</dbReference>
<feature type="region of interest" description="Disordered" evidence="1">
    <location>
        <begin position="33"/>
        <end position="68"/>
    </location>
</feature>
<name>A0A0N4XWM1_NIPBR</name>
<evidence type="ECO:0000256" key="1">
    <source>
        <dbReference type="SAM" id="MobiDB-lite"/>
    </source>
</evidence>
<sequence>MVAPSPKRGAIIMLHHAGMAVDHQTIRGAWHYGGPTKKWASGNRKNRQQPEKEAYSYPQKSESVDPEISKNCQYCNDVSLETSQERPKP</sequence>
<proteinExistence type="predicted"/>
<gene>
    <name evidence="2" type="ORF">NBR_LOCUS7306</name>
</gene>
<organism evidence="4">
    <name type="scientific">Nippostrongylus brasiliensis</name>
    <name type="common">Rat hookworm</name>
    <dbReference type="NCBI Taxonomy" id="27835"/>
    <lineage>
        <taxon>Eukaryota</taxon>
        <taxon>Metazoa</taxon>
        <taxon>Ecdysozoa</taxon>
        <taxon>Nematoda</taxon>
        <taxon>Chromadorea</taxon>
        <taxon>Rhabditida</taxon>
        <taxon>Rhabditina</taxon>
        <taxon>Rhabditomorpha</taxon>
        <taxon>Strongyloidea</taxon>
        <taxon>Heligmosomidae</taxon>
        <taxon>Nippostrongylus</taxon>
    </lineage>
</organism>
<dbReference type="EMBL" id="UYSL01019877">
    <property type="protein sequence ID" value="VDL70895.1"/>
    <property type="molecule type" value="Genomic_DNA"/>
</dbReference>
<protein>
    <submittedName>
        <fullName evidence="2 4">Uncharacterized protein</fullName>
    </submittedName>
</protein>
<reference evidence="4" key="1">
    <citation type="submission" date="2017-02" db="UniProtKB">
        <authorList>
            <consortium name="WormBaseParasite"/>
        </authorList>
    </citation>
    <scope>IDENTIFICATION</scope>
</reference>
<evidence type="ECO:0000313" key="3">
    <source>
        <dbReference type="Proteomes" id="UP000271162"/>
    </source>
</evidence>
<keyword evidence="3" id="KW-1185">Reference proteome</keyword>
<accession>A0A0N4XWM1</accession>
<dbReference type="WBParaSite" id="NBR_0000730501-mRNA-1">
    <property type="protein sequence ID" value="NBR_0000730501-mRNA-1"/>
    <property type="gene ID" value="NBR_0000730501"/>
</dbReference>
<evidence type="ECO:0000313" key="2">
    <source>
        <dbReference type="EMBL" id="VDL70895.1"/>
    </source>
</evidence>